<comment type="catalytic activity">
    <reaction evidence="10">
        <text>ITP + H2O = IMP + diphosphate + H(+)</text>
        <dbReference type="Rhea" id="RHEA:29399"/>
        <dbReference type="ChEBI" id="CHEBI:15377"/>
        <dbReference type="ChEBI" id="CHEBI:15378"/>
        <dbReference type="ChEBI" id="CHEBI:33019"/>
        <dbReference type="ChEBI" id="CHEBI:58053"/>
        <dbReference type="ChEBI" id="CHEBI:61402"/>
        <dbReference type="EC" id="3.6.1.66"/>
    </reaction>
</comment>
<evidence type="ECO:0000256" key="5">
    <source>
        <dbReference type="ARBA" id="ARBA00022801"/>
    </source>
</evidence>
<evidence type="ECO:0000256" key="11">
    <source>
        <dbReference type="RuleBase" id="RU003781"/>
    </source>
</evidence>
<dbReference type="KEGG" id="pfer:IRI77_14350"/>
<dbReference type="PANTHER" id="PTHR11067:SF9">
    <property type="entry name" value="INOSINE TRIPHOSPHATE PYROPHOSPHATASE"/>
    <property type="match status" value="1"/>
</dbReference>
<evidence type="ECO:0000313" key="12">
    <source>
        <dbReference type="EMBL" id="QOY91075.1"/>
    </source>
</evidence>
<proteinExistence type="inferred from homology"/>
<feature type="binding site" evidence="10">
    <location>
        <position position="73"/>
    </location>
    <ligand>
        <name>substrate</name>
    </ligand>
</feature>
<dbReference type="GO" id="GO:0036222">
    <property type="term" value="F:XTP diphosphatase activity"/>
    <property type="evidence" value="ECO:0007669"/>
    <property type="project" value="UniProtKB-UniRule"/>
</dbReference>
<comment type="similarity">
    <text evidence="1 10 11">Belongs to the HAM1 NTPase family.</text>
</comment>
<dbReference type="EC" id="3.6.1.66" evidence="10"/>
<feature type="binding site" evidence="10">
    <location>
        <begin position="152"/>
        <end position="155"/>
    </location>
    <ligand>
        <name>substrate</name>
    </ligand>
</feature>
<dbReference type="InterPro" id="IPR002637">
    <property type="entry name" value="RdgB/HAM1"/>
</dbReference>
<keyword evidence="13" id="KW-1185">Reference proteome</keyword>
<dbReference type="GO" id="GO:0046872">
    <property type="term" value="F:metal ion binding"/>
    <property type="evidence" value="ECO:0007669"/>
    <property type="project" value="UniProtKB-KW"/>
</dbReference>
<dbReference type="GO" id="GO:0036220">
    <property type="term" value="F:ITP diphosphatase activity"/>
    <property type="evidence" value="ECO:0007669"/>
    <property type="project" value="UniProtKB-UniRule"/>
</dbReference>
<name>A0A7S7SPF1_PALFE</name>
<dbReference type="GO" id="GO:0009117">
    <property type="term" value="P:nucleotide metabolic process"/>
    <property type="evidence" value="ECO:0007669"/>
    <property type="project" value="UniProtKB-KW"/>
</dbReference>
<dbReference type="EMBL" id="CP063849">
    <property type="protein sequence ID" value="QOY91075.1"/>
    <property type="molecule type" value="Genomic_DNA"/>
</dbReference>
<keyword evidence="3 10" id="KW-0479">Metal-binding</keyword>
<dbReference type="SUPFAM" id="SSF52972">
    <property type="entry name" value="ITPase-like"/>
    <property type="match status" value="1"/>
</dbReference>
<comment type="catalytic activity">
    <reaction evidence="8 10">
        <text>dITP + H2O = dIMP + diphosphate + H(+)</text>
        <dbReference type="Rhea" id="RHEA:28342"/>
        <dbReference type="ChEBI" id="CHEBI:15377"/>
        <dbReference type="ChEBI" id="CHEBI:15378"/>
        <dbReference type="ChEBI" id="CHEBI:33019"/>
        <dbReference type="ChEBI" id="CHEBI:61194"/>
        <dbReference type="ChEBI" id="CHEBI:61382"/>
        <dbReference type="EC" id="3.6.1.66"/>
    </reaction>
</comment>
<dbReference type="RefSeq" id="WP_194452730.1">
    <property type="nucleotide sequence ID" value="NZ_CP063849.1"/>
</dbReference>
<comment type="catalytic activity">
    <reaction evidence="9 10">
        <text>XTP + H2O = XMP + diphosphate + H(+)</text>
        <dbReference type="Rhea" id="RHEA:28610"/>
        <dbReference type="ChEBI" id="CHEBI:15377"/>
        <dbReference type="ChEBI" id="CHEBI:15378"/>
        <dbReference type="ChEBI" id="CHEBI:33019"/>
        <dbReference type="ChEBI" id="CHEBI:57464"/>
        <dbReference type="ChEBI" id="CHEBI:61314"/>
        <dbReference type="EC" id="3.6.1.66"/>
    </reaction>
</comment>
<comment type="subunit">
    <text evidence="2 10">Homodimer.</text>
</comment>
<evidence type="ECO:0000256" key="2">
    <source>
        <dbReference type="ARBA" id="ARBA00011738"/>
    </source>
</evidence>
<dbReference type="Proteomes" id="UP000593892">
    <property type="component" value="Chromosome"/>
</dbReference>
<feature type="binding site" evidence="10">
    <location>
        <position position="175"/>
    </location>
    <ligand>
        <name>substrate</name>
    </ligand>
</feature>
<feature type="binding site" evidence="10">
    <location>
        <position position="72"/>
    </location>
    <ligand>
        <name>Mg(2+)</name>
        <dbReference type="ChEBI" id="CHEBI:18420"/>
    </ligand>
</feature>
<evidence type="ECO:0000313" key="13">
    <source>
        <dbReference type="Proteomes" id="UP000593892"/>
    </source>
</evidence>
<feature type="binding site" evidence="10">
    <location>
        <begin position="180"/>
        <end position="181"/>
    </location>
    <ligand>
        <name>substrate</name>
    </ligand>
</feature>
<evidence type="ECO:0000256" key="7">
    <source>
        <dbReference type="ARBA" id="ARBA00023080"/>
    </source>
</evidence>
<dbReference type="HAMAP" id="MF_01405">
    <property type="entry name" value="Non_canon_purine_NTPase"/>
    <property type="match status" value="1"/>
</dbReference>
<evidence type="ECO:0000256" key="6">
    <source>
        <dbReference type="ARBA" id="ARBA00022842"/>
    </source>
</evidence>
<dbReference type="NCBIfam" id="TIGR00042">
    <property type="entry name" value="RdgB/HAM1 family non-canonical purine NTP pyrophosphatase"/>
    <property type="match status" value="1"/>
</dbReference>
<protein>
    <recommendedName>
        <fullName evidence="10">dITP/XTP pyrophosphatase</fullName>
        <ecNumber evidence="10">3.6.1.66</ecNumber>
    </recommendedName>
    <alternativeName>
        <fullName evidence="10">Non-canonical purine NTP pyrophosphatase</fullName>
    </alternativeName>
    <alternativeName>
        <fullName evidence="10">Non-standard purine NTP pyrophosphatase</fullName>
    </alternativeName>
    <alternativeName>
        <fullName evidence="10">Nucleoside-triphosphate diphosphatase</fullName>
    </alternativeName>
    <alternativeName>
        <fullName evidence="10">Nucleoside-triphosphate pyrophosphatase</fullName>
        <shortName evidence="10">NTPase</shortName>
    </alternativeName>
</protein>
<evidence type="ECO:0000256" key="9">
    <source>
        <dbReference type="ARBA" id="ARBA00052017"/>
    </source>
</evidence>
<comment type="function">
    <text evidence="10">Pyrophosphatase that catalyzes the hydrolysis of nucleoside triphosphates to their monophosphate derivatives, with a high preference for the non-canonical purine nucleotides XTP (xanthosine triphosphate), dITP (deoxyinosine triphosphate) and ITP. Seems to function as a house-cleaning enzyme that removes non-canonical purine nucleotides from the nucleotide pool, thus preventing their incorporation into DNA/RNA and avoiding chromosomal lesions.</text>
</comment>
<evidence type="ECO:0000256" key="4">
    <source>
        <dbReference type="ARBA" id="ARBA00022741"/>
    </source>
</evidence>
<evidence type="ECO:0000256" key="1">
    <source>
        <dbReference type="ARBA" id="ARBA00008023"/>
    </source>
</evidence>
<keyword evidence="5 10" id="KW-0378">Hydrolase</keyword>
<dbReference type="InterPro" id="IPR029001">
    <property type="entry name" value="ITPase-like_fam"/>
</dbReference>
<comment type="cofactor">
    <cofactor evidence="10">
        <name>Mg(2+)</name>
        <dbReference type="ChEBI" id="CHEBI:18420"/>
    </cofactor>
    <text evidence="10">Binds 1 Mg(2+) ion per subunit.</text>
</comment>
<dbReference type="PANTHER" id="PTHR11067">
    <property type="entry name" value="INOSINE TRIPHOSPHATE PYROPHOSPHATASE/HAM1 PROTEIN"/>
    <property type="match status" value="1"/>
</dbReference>
<evidence type="ECO:0000256" key="8">
    <source>
        <dbReference type="ARBA" id="ARBA00051875"/>
    </source>
</evidence>
<dbReference type="GO" id="GO:0000166">
    <property type="term" value="F:nucleotide binding"/>
    <property type="evidence" value="ECO:0007669"/>
    <property type="project" value="UniProtKB-KW"/>
</dbReference>
<dbReference type="FunFam" id="3.90.950.10:FF:000001">
    <property type="entry name" value="dITP/XTP pyrophosphatase"/>
    <property type="match status" value="1"/>
</dbReference>
<evidence type="ECO:0000256" key="3">
    <source>
        <dbReference type="ARBA" id="ARBA00022723"/>
    </source>
</evidence>
<sequence>MIIRCATTNSGKVREFHMAAAHFGYPEIDIQLLENMKSVPPAVEDGESFDENAIKKALHYSKHTDDLVFADDSGLEVDALDCAPGVLSARYSPEGTDEANNRLLIENLRDQDDRIARFVCVIALARKGELVGMFKGEVEGIILDEPAGPNGFGYDPHFFYPPFNSTFGEASEEKKMSVSHRGQALKAMLAFISKM</sequence>
<keyword evidence="6 10" id="KW-0460">Magnesium</keyword>
<comment type="caution">
    <text evidence="10">Lacks conserved residue(s) required for the propagation of feature annotation.</text>
</comment>
<feature type="active site" description="Proton acceptor" evidence="10">
    <location>
        <position position="72"/>
    </location>
</feature>
<reference evidence="12 13" key="1">
    <citation type="submission" date="2020-10" db="EMBL/GenBank/DDBJ databases">
        <title>Complete genome sequence of Paludibaculum fermentans P105T, a facultatively anaerobic acidobacterium capable of dissimilatory Fe(III) reduction.</title>
        <authorList>
            <person name="Dedysh S.N."/>
            <person name="Beletsky A.V."/>
            <person name="Kulichevskaya I.S."/>
            <person name="Mardanov A.V."/>
            <person name="Ravin N.V."/>
        </authorList>
    </citation>
    <scope>NUCLEOTIDE SEQUENCE [LARGE SCALE GENOMIC DNA]</scope>
    <source>
        <strain evidence="12 13">P105</strain>
    </source>
</reference>
<keyword evidence="7 10" id="KW-0546">Nucleotide metabolism</keyword>
<dbReference type="GO" id="GO:0035870">
    <property type="term" value="F:dITP diphosphatase activity"/>
    <property type="evidence" value="ECO:0007669"/>
    <property type="project" value="UniProtKB-UniRule"/>
</dbReference>
<keyword evidence="4 10" id="KW-0547">Nucleotide-binding</keyword>
<gene>
    <name evidence="12" type="primary">rdgB</name>
    <name evidence="12" type="ORF">IRI77_14350</name>
</gene>
<organism evidence="12 13">
    <name type="scientific">Paludibaculum fermentans</name>
    <dbReference type="NCBI Taxonomy" id="1473598"/>
    <lineage>
        <taxon>Bacteria</taxon>
        <taxon>Pseudomonadati</taxon>
        <taxon>Acidobacteriota</taxon>
        <taxon>Terriglobia</taxon>
        <taxon>Bryobacterales</taxon>
        <taxon>Bryobacteraceae</taxon>
        <taxon>Paludibaculum</taxon>
    </lineage>
</organism>
<dbReference type="GO" id="GO:0005829">
    <property type="term" value="C:cytosol"/>
    <property type="evidence" value="ECO:0007669"/>
    <property type="project" value="TreeGrafter"/>
</dbReference>
<dbReference type="GO" id="GO:0009146">
    <property type="term" value="P:purine nucleoside triphosphate catabolic process"/>
    <property type="evidence" value="ECO:0007669"/>
    <property type="project" value="UniProtKB-UniRule"/>
</dbReference>
<evidence type="ECO:0000256" key="10">
    <source>
        <dbReference type="HAMAP-Rule" id="MF_01405"/>
    </source>
</evidence>
<dbReference type="Pfam" id="PF01725">
    <property type="entry name" value="Ham1p_like"/>
    <property type="match status" value="1"/>
</dbReference>
<dbReference type="CDD" id="cd00515">
    <property type="entry name" value="HAM1"/>
    <property type="match status" value="1"/>
</dbReference>
<accession>A0A7S7SPF1</accession>
<dbReference type="InterPro" id="IPR020922">
    <property type="entry name" value="dITP/XTP_pyrophosphatase"/>
</dbReference>
<dbReference type="Gene3D" id="3.90.950.10">
    <property type="match status" value="1"/>
</dbReference>
<dbReference type="AlphaFoldDB" id="A0A7S7SPF1"/>
<feature type="binding site" evidence="10">
    <location>
        <begin position="7"/>
        <end position="12"/>
    </location>
    <ligand>
        <name>substrate</name>
    </ligand>
</feature>
<dbReference type="GO" id="GO:0017111">
    <property type="term" value="F:ribonucleoside triphosphate phosphatase activity"/>
    <property type="evidence" value="ECO:0007669"/>
    <property type="project" value="InterPro"/>
</dbReference>